<evidence type="ECO:0000259" key="3">
    <source>
        <dbReference type="PROSITE" id="PS51857"/>
    </source>
</evidence>
<dbReference type="GO" id="GO:0005829">
    <property type="term" value="C:cytosol"/>
    <property type="evidence" value="ECO:0007669"/>
    <property type="project" value="UniProtKB-ARBA"/>
</dbReference>
<dbReference type="InterPro" id="IPR010718">
    <property type="entry name" value="DUF1294"/>
</dbReference>
<dbReference type="InterPro" id="IPR012340">
    <property type="entry name" value="NA-bd_OB-fold"/>
</dbReference>
<feature type="transmembrane region" description="Helical" evidence="2">
    <location>
        <begin position="85"/>
        <end position="104"/>
    </location>
</feature>
<organism evidence="4 5">
    <name type="scientific">Collimonas arenae</name>
    <dbReference type="NCBI Taxonomy" id="279058"/>
    <lineage>
        <taxon>Bacteria</taxon>
        <taxon>Pseudomonadati</taxon>
        <taxon>Pseudomonadota</taxon>
        <taxon>Betaproteobacteria</taxon>
        <taxon>Burkholderiales</taxon>
        <taxon>Oxalobacteraceae</taxon>
        <taxon>Collimonas</taxon>
    </lineage>
</organism>
<keyword evidence="2" id="KW-1133">Transmembrane helix</keyword>
<evidence type="ECO:0000256" key="1">
    <source>
        <dbReference type="ARBA" id="ARBA00022553"/>
    </source>
</evidence>
<keyword evidence="2" id="KW-0472">Membrane</keyword>
<dbReference type="Proteomes" id="UP000030302">
    <property type="component" value="Chromosome"/>
</dbReference>
<dbReference type="EMBL" id="CP009962">
    <property type="protein sequence ID" value="AIY44173.1"/>
    <property type="molecule type" value="Genomic_DNA"/>
</dbReference>
<dbReference type="KEGG" id="care:LT85_5015"/>
<gene>
    <name evidence="4" type="ORF">LT85_5015</name>
</gene>
<dbReference type="AlphaFoldDB" id="A0A0A1FHB6"/>
<dbReference type="InterPro" id="IPR002059">
    <property type="entry name" value="CSP_DNA-bd"/>
</dbReference>
<dbReference type="Pfam" id="PF06961">
    <property type="entry name" value="DUF1294"/>
    <property type="match status" value="1"/>
</dbReference>
<protein>
    <submittedName>
        <fullName evidence="4">Integral membrane protein</fullName>
    </submittedName>
</protein>
<dbReference type="InterPro" id="IPR052069">
    <property type="entry name" value="Ca-reg_mRNA-binding_domain"/>
</dbReference>
<dbReference type="OrthoDB" id="72963at2"/>
<proteinExistence type="predicted"/>
<feature type="domain" description="CSD" evidence="3">
    <location>
        <begin position="2"/>
        <end position="67"/>
    </location>
</feature>
<dbReference type="Pfam" id="PF00313">
    <property type="entry name" value="CSD"/>
    <property type="match status" value="1"/>
</dbReference>
<feature type="transmembrane region" description="Helical" evidence="2">
    <location>
        <begin position="110"/>
        <end position="129"/>
    </location>
</feature>
<dbReference type="CDD" id="cd04458">
    <property type="entry name" value="CSP_CDS"/>
    <property type="match status" value="1"/>
</dbReference>
<keyword evidence="5" id="KW-1185">Reference proteome</keyword>
<reference evidence="5" key="1">
    <citation type="journal article" date="2014" name="Soil Biol. Biochem.">
        <title>Structure and function of bacterial communities in ageing soils: Insights from the Mendocino ecological staircase.</title>
        <authorList>
            <person name="Uroz S."/>
            <person name="Tech J.J."/>
            <person name="Sawaya N.A."/>
            <person name="Frey-Klett P."/>
            <person name="Leveau J.H.J."/>
        </authorList>
    </citation>
    <scope>NUCLEOTIDE SEQUENCE [LARGE SCALE GENOMIC DNA]</scope>
    <source>
        <strain evidence="5">Cal35</strain>
    </source>
</reference>
<evidence type="ECO:0000256" key="2">
    <source>
        <dbReference type="SAM" id="Phobius"/>
    </source>
</evidence>
<dbReference type="GO" id="GO:0003730">
    <property type="term" value="F:mRNA 3'-UTR binding"/>
    <property type="evidence" value="ECO:0007669"/>
    <property type="project" value="TreeGrafter"/>
</dbReference>
<feature type="transmembrane region" description="Helical" evidence="2">
    <location>
        <begin position="172"/>
        <end position="190"/>
    </location>
</feature>
<dbReference type="STRING" id="279058.LT85_5015"/>
<evidence type="ECO:0000313" key="4">
    <source>
        <dbReference type="EMBL" id="AIY44173.1"/>
    </source>
</evidence>
<dbReference type="InterPro" id="IPR011129">
    <property type="entry name" value="CSD"/>
</dbReference>
<sequence>MRYQGKITSWKDDKGFGFIATNGRSEKAFVHIKAFTNHARRPAEGDLVTYELTLEEKGRYRADKVKFVEEGVIAKVPGGSGSLKTVFAILFCCVLALLGFTGRIPLAVTGLYAVASTIAFIAYAIDKAASQSRQWRTRESTLHVLALIGGWPGALLAQGILRHKSKKQKFQLVFWITVLLNFCALVWLFAQNGFAFIQSFA</sequence>
<dbReference type="SUPFAM" id="SSF50249">
    <property type="entry name" value="Nucleic acid-binding proteins"/>
    <property type="match status" value="1"/>
</dbReference>
<feature type="transmembrane region" description="Helical" evidence="2">
    <location>
        <begin position="141"/>
        <end position="160"/>
    </location>
</feature>
<dbReference type="PANTHER" id="PTHR12962">
    <property type="entry name" value="CALCIUM-REGULATED HEAT STABLE PROTEIN CRHSP-24-RELATED"/>
    <property type="match status" value="1"/>
</dbReference>
<accession>A0A0A1FHB6</accession>
<keyword evidence="1" id="KW-0597">Phosphoprotein</keyword>
<dbReference type="HOGENOM" id="CLU_091970_0_0_4"/>
<evidence type="ECO:0000313" key="5">
    <source>
        <dbReference type="Proteomes" id="UP000030302"/>
    </source>
</evidence>
<dbReference type="PROSITE" id="PS51857">
    <property type="entry name" value="CSD_2"/>
    <property type="match status" value="1"/>
</dbReference>
<dbReference type="GO" id="GO:0043488">
    <property type="term" value="P:regulation of mRNA stability"/>
    <property type="evidence" value="ECO:0007669"/>
    <property type="project" value="TreeGrafter"/>
</dbReference>
<dbReference type="Gene3D" id="2.40.50.140">
    <property type="entry name" value="Nucleic acid-binding proteins"/>
    <property type="match status" value="1"/>
</dbReference>
<dbReference type="PANTHER" id="PTHR12962:SF1">
    <property type="entry name" value="COLD SHOCK DOMAIN-CONTAINING PROTEIN CG9705"/>
    <property type="match status" value="1"/>
</dbReference>
<dbReference type="SMART" id="SM00357">
    <property type="entry name" value="CSP"/>
    <property type="match status" value="1"/>
</dbReference>
<name>A0A0A1FHB6_9BURK</name>
<keyword evidence="2" id="KW-0812">Transmembrane</keyword>